<protein>
    <submittedName>
        <fullName evidence="2">Uncharacterized protein</fullName>
    </submittedName>
</protein>
<feature type="compositionally biased region" description="Basic and acidic residues" evidence="1">
    <location>
        <begin position="167"/>
        <end position="176"/>
    </location>
</feature>
<feature type="region of interest" description="Disordered" evidence="1">
    <location>
        <begin position="1"/>
        <end position="34"/>
    </location>
</feature>
<accession>A0AAD7S842</accession>
<organism evidence="2 3">
    <name type="scientific">Aldrovandia affinis</name>
    <dbReference type="NCBI Taxonomy" id="143900"/>
    <lineage>
        <taxon>Eukaryota</taxon>
        <taxon>Metazoa</taxon>
        <taxon>Chordata</taxon>
        <taxon>Craniata</taxon>
        <taxon>Vertebrata</taxon>
        <taxon>Euteleostomi</taxon>
        <taxon>Actinopterygii</taxon>
        <taxon>Neopterygii</taxon>
        <taxon>Teleostei</taxon>
        <taxon>Notacanthiformes</taxon>
        <taxon>Halosauridae</taxon>
        <taxon>Aldrovandia</taxon>
    </lineage>
</organism>
<dbReference type="Proteomes" id="UP001221898">
    <property type="component" value="Unassembled WGS sequence"/>
</dbReference>
<sequence>MPALASASHPITTTMSAATTTPSTAPGPAPAPIPAPDPALVSCLVPALASEEDSAAGPPPVPVLDKENSTGGEEAAFPGGMSPELFSSPSGTVAAGPGEGAMSPSMERAASHYFDSGYPREWGTANGKRLSPRGKGAVRGQEHPRGNKSAPAVPLTNRFEALAGTGGRREAEGAWA</sequence>
<evidence type="ECO:0000256" key="1">
    <source>
        <dbReference type="SAM" id="MobiDB-lite"/>
    </source>
</evidence>
<dbReference type="AlphaFoldDB" id="A0AAD7S842"/>
<dbReference type="EMBL" id="JAINUG010000095">
    <property type="protein sequence ID" value="KAJ8397757.1"/>
    <property type="molecule type" value="Genomic_DNA"/>
</dbReference>
<feature type="compositionally biased region" description="Pro residues" evidence="1">
    <location>
        <begin position="25"/>
        <end position="34"/>
    </location>
</feature>
<feature type="region of interest" description="Disordered" evidence="1">
    <location>
        <begin position="49"/>
        <end position="176"/>
    </location>
</feature>
<feature type="compositionally biased region" description="Low complexity" evidence="1">
    <location>
        <begin position="10"/>
        <end position="24"/>
    </location>
</feature>
<name>A0AAD7S842_9TELE</name>
<proteinExistence type="predicted"/>
<reference evidence="2" key="1">
    <citation type="journal article" date="2023" name="Science">
        <title>Genome structures resolve the early diversification of teleost fishes.</title>
        <authorList>
            <person name="Parey E."/>
            <person name="Louis A."/>
            <person name="Montfort J."/>
            <person name="Bouchez O."/>
            <person name="Roques C."/>
            <person name="Iampietro C."/>
            <person name="Lluch J."/>
            <person name="Castinel A."/>
            <person name="Donnadieu C."/>
            <person name="Desvignes T."/>
            <person name="Floi Bucao C."/>
            <person name="Jouanno E."/>
            <person name="Wen M."/>
            <person name="Mejri S."/>
            <person name="Dirks R."/>
            <person name="Jansen H."/>
            <person name="Henkel C."/>
            <person name="Chen W.J."/>
            <person name="Zahm M."/>
            <person name="Cabau C."/>
            <person name="Klopp C."/>
            <person name="Thompson A.W."/>
            <person name="Robinson-Rechavi M."/>
            <person name="Braasch I."/>
            <person name="Lecointre G."/>
            <person name="Bobe J."/>
            <person name="Postlethwait J.H."/>
            <person name="Berthelot C."/>
            <person name="Roest Crollius H."/>
            <person name="Guiguen Y."/>
        </authorList>
    </citation>
    <scope>NUCLEOTIDE SEQUENCE</scope>
    <source>
        <strain evidence="2">NC1722</strain>
    </source>
</reference>
<comment type="caution">
    <text evidence="2">The sequence shown here is derived from an EMBL/GenBank/DDBJ whole genome shotgun (WGS) entry which is preliminary data.</text>
</comment>
<gene>
    <name evidence="2" type="ORF">AAFF_G00434460</name>
</gene>
<keyword evidence="3" id="KW-1185">Reference proteome</keyword>
<evidence type="ECO:0000313" key="2">
    <source>
        <dbReference type="EMBL" id="KAJ8397757.1"/>
    </source>
</evidence>
<evidence type="ECO:0000313" key="3">
    <source>
        <dbReference type="Proteomes" id="UP001221898"/>
    </source>
</evidence>